<dbReference type="OrthoDB" id="41425at2157"/>
<reference evidence="2 4" key="2">
    <citation type="submission" date="2015-07" db="EMBL/GenBank/DDBJ databases">
        <title>Physiological, transcriptional responses and genome re-sequencing of acid resistant extremely thermoacidophilic Metallosphaera sedula SARC-M1.</title>
        <authorList>
            <person name="Ai C."/>
            <person name="McCarthy S."/>
            <person name="Eckrich V."/>
            <person name="Rudrappa D."/>
            <person name="Qiu G."/>
            <person name="Blum P."/>
        </authorList>
    </citation>
    <scope>NUCLEOTIDE SEQUENCE [LARGE SCALE GENOMIC DNA]</scope>
    <source>
        <strain evidence="2 4">SARC-M1</strain>
    </source>
</reference>
<dbReference type="EMBL" id="CP012176">
    <property type="protein sequence ID" value="AKV83276.1"/>
    <property type="molecule type" value="Genomic_DNA"/>
</dbReference>
<sequence>MAITFTVYRLVKKHIDDIIQADAMYIACTGLATYDVLGYLHGDLGMSIISENSGAMLEALDRLKISYRVPGM</sequence>
<dbReference type="Gene3D" id="3.40.50.1860">
    <property type="match status" value="1"/>
</dbReference>
<dbReference type="RefSeq" id="WP_012021228.1">
    <property type="nucleotide sequence ID" value="NZ_AP019770.1"/>
</dbReference>
<protein>
    <submittedName>
        <fullName evidence="1">Uncharacterized protein</fullName>
    </submittedName>
</protein>
<evidence type="ECO:0000313" key="2">
    <source>
        <dbReference type="EMBL" id="AKV83276.1"/>
    </source>
</evidence>
<accession>A0A088E520</accession>
<dbReference type="GO" id="GO:0016855">
    <property type="term" value="F:racemase and epimerase activity, acting on amino acids and derivatives"/>
    <property type="evidence" value="ECO:0007669"/>
    <property type="project" value="InterPro"/>
</dbReference>
<organism evidence="1 3">
    <name type="scientific">Metallosphaera sedula</name>
    <dbReference type="NCBI Taxonomy" id="43687"/>
    <lineage>
        <taxon>Archaea</taxon>
        <taxon>Thermoproteota</taxon>
        <taxon>Thermoprotei</taxon>
        <taxon>Sulfolobales</taxon>
        <taxon>Sulfolobaceae</taxon>
        <taxon>Metallosphaera</taxon>
    </lineage>
</organism>
<evidence type="ECO:0000313" key="3">
    <source>
        <dbReference type="Proteomes" id="UP000029084"/>
    </source>
</evidence>
<dbReference type="Proteomes" id="UP000056255">
    <property type="component" value="Chromosome"/>
</dbReference>
<dbReference type="GeneID" id="91755778"/>
<name>A0A088E520_9CREN</name>
<dbReference type="PATRIC" id="fig|43687.9.peg.1397"/>
<gene>
    <name evidence="1" type="ORF">HA72_1282</name>
    <name evidence="2" type="ORF">MsedE_1303</name>
</gene>
<evidence type="ECO:0000313" key="4">
    <source>
        <dbReference type="Proteomes" id="UP000056255"/>
    </source>
</evidence>
<dbReference type="EMBL" id="CP008822">
    <property type="protein sequence ID" value="AIM27426.1"/>
    <property type="molecule type" value="Genomic_DNA"/>
</dbReference>
<evidence type="ECO:0000313" key="1">
    <source>
        <dbReference type="EMBL" id="AIM27426.1"/>
    </source>
</evidence>
<reference evidence="1 3" key="1">
    <citation type="journal article" date="2014" name="J. Bacteriol.">
        <title>Role of an Archaeal PitA Transporter in the Copper and Arsenic Resistance of Metallosphaera sedula, an Extreme Thermoacidophile.</title>
        <authorList>
            <person name="McCarthy S."/>
            <person name="Ai C."/>
            <person name="Wheaton G."/>
            <person name="Tevatia R."/>
            <person name="Eckrich V."/>
            <person name="Kelly R."/>
            <person name="Blum P."/>
        </authorList>
    </citation>
    <scope>NUCLEOTIDE SEQUENCE [LARGE SCALE GENOMIC DNA]</scope>
    <source>
        <strain evidence="1 3">CuR1</strain>
    </source>
</reference>
<proteinExistence type="predicted"/>
<dbReference type="InterPro" id="IPR001920">
    <property type="entry name" value="Asp/Glu_race"/>
</dbReference>
<dbReference type="Proteomes" id="UP000029084">
    <property type="component" value="Chromosome"/>
</dbReference>
<dbReference type="AlphaFoldDB" id="A0A088E520"/>